<proteinExistence type="predicted"/>
<keyword evidence="3" id="KW-1185">Reference proteome</keyword>
<dbReference type="EnsemblMetazoa" id="ASIC009978-RA">
    <property type="protein sequence ID" value="ASIC009978-PA"/>
    <property type="gene ID" value="ASIC009978"/>
</dbReference>
<evidence type="ECO:0000313" key="1">
    <source>
        <dbReference type="EMBL" id="KFB42294.1"/>
    </source>
</evidence>
<protein>
    <submittedName>
        <fullName evidence="1 2">Beta-glucuronidase</fullName>
    </submittedName>
</protein>
<gene>
    <name evidence="1" type="ORF">ZHAS_00009978</name>
</gene>
<dbReference type="VEuPathDB" id="VectorBase:ASIC009978"/>
<evidence type="ECO:0000313" key="2">
    <source>
        <dbReference type="EnsemblMetazoa" id="ASIC009978-PA"/>
    </source>
</evidence>
<reference evidence="1 3" key="1">
    <citation type="journal article" date="2014" name="BMC Genomics">
        <title>Genome sequence of Anopheles sinensis provides insight into genetics basis of mosquito competence for malaria parasites.</title>
        <authorList>
            <person name="Zhou D."/>
            <person name="Zhang D."/>
            <person name="Ding G."/>
            <person name="Shi L."/>
            <person name="Hou Q."/>
            <person name="Ye Y."/>
            <person name="Xu Y."/>
            <person name="Zhou H."/>
            <person name="Xiong C."/>
            <person name="Li S."/>
            <person name="Yu J."/>
            <person name="Hong S."/>
            <person name="Yu X."/>
            <person name="Zou P."/>
            <person name="Chen C."/>
            <person name="Chang X."/>
            <person name="Wang W."/>
            <person name="Lv Y."/>
            <person name="Sun Y."/>
            <person name="Ma L."/>
            <person name="Shen B."/>
            <person name="Zhu C."/>
        </authorList>
    </citation>
    <scope>NUCLEOTIDE SEQUENCE [LARGE SCALE GENOMIC DNA]</scope>
</reference>
<dbReference type="EMBL" id="ATLV01017583">
    <property type="status" value="NOT_ANNOTATED_CDS"/>
    <property type="molecule type" value="Genomic_DNA"/>
</dbReference>
<dbReference type="AlphaFoldDB" id="A0A084VWF0"/>
<name>A0A084VWF0_ANOSI</name>
<evidence type="ECO:0000313" key="3">
    <source>
        <dbReference type="Proteomes" id="UP000030765"/>
    </source>
</evidence>
<dbReference type="Proteomes" id="UP000030765">
    <property type="component" value="Unassembled WGS sequence"/>
</dbReference>
<sequence length="93" mass="10500">MPSFSERVNEHAACGPNHSDFRTTVTGFCSSINFLSTRLEIWSVEGTKKLHKKENQGLDAVKSFPHGSTILWFVCAKKKSHRAGEKGRKEHEK</sequence>
<reference evidence="2" key="2">
    <citation type="submission" date="2020-05" db="UniProtKB">
        <authorList>
            <consortium name="EnsemblMetazoa"/>
        </authorList>
    </citation>
    <scope>IDENTIFICATION</scope>
</reference>
<accession>A0A084VWF0</accession>
<organism evidence="1">
    <name type="scientific">Anopheles sinensis</name>
    <name type="common">Mosquito</name>
    <dbReference type="NCBI Taxonomy" id="74873"/>
    <lineage>
        <taxon>Eukaryota</taxon>
        <taxon>Metazoa</taxon>
        <taxon>Ecdysozoa</taxon>
        <taxon>Arthropoda</taxon>
        <taxon>Hexapoda</taxon>
        <taxon>Insecta</taxon>
        <taxon>Pterygota</taxon>
        <taxon>Neoptera</taxon>
        <taxon>Endopterygota</taxon>
        <taxon>Diptera</taxon>
        <taxon>Nematocera</taxon>
        <taxon>Culicoidea</taxon>
        <taxon>Culicidae</taxon>
        <taxon>Anophelinae</taxon>
        <taxon>Anopheles</taxon>
    </lineage>
</organism>
<dbReference type="EMBL" id="KE525174">
    <property type="protein sequence ID" value="KFB42294.1"/>
    <property type="molecule type" value="Genomic_DNA"/>
</dbReference>